<dbReference type="VEuPathDB" id="FungiDB:RhiirFUN_025383"/>
<name>A0A2I1HNL9_9GLOM</name>
<proteinExistence type="predicted"/>
<gene>
    <name evidence="1" type="ORF">RhiirA4_484210</name>
</gene>
<dbReference type="AlphaFoldDB" id="A0A2I1HNL9"/>
<accession>A0A2I1HNL9</accession>
<comment type="caution">
    <text evidence="1">The sequence shown here is derived from an EMBL/GenBank/DDBJ whole genome shotgun (WGS) entry which is preliminary data.</text>
</comment>
<protein>
    <submittedName>
        <fullName evidence="1">Uncharacterized protein</fullName>
    </submittedName>
</protein>
<evidence type="ECO:0000313" key="1">
    <source>
        <dbReference type="EMBL" id="PKY60474.1"/>
    </source>
</evidence>
<dbReference type="VEuPathDB" id="FungiDB:RhiirA1_471441"/>
<keyword evidence="2" id="KW-1185">Reference proteome</keyword>
<evidence type="ECO:0000313" key="2">
    <source>
        <dbReference type="Proteomes" id="UP000234323"/>
    </source>
</evidence>
<dbReference type="Proteomes" id="UP000234323">
    <property type="component" value="Unassembled WGS sequence"/>
</dbReference>
<organism evidence="1 2">
    <name type="scientific">Rhizophagus irregularis</name>
    <dbReference type="NCBI Taxonomy" id="588596"/>
    <lineage>
        <taxon>Eukaryota</taxon>
        <taxon>Fungi</taxon>
        <taxon>Fungi incertae sedis</taxon>
        <taxon>Mucoromycota</taxon>
        <taxon>Glomeromycotina</taxon>
        <taxon>Glomeromycetes</taxon>
        <taxon>Glomerales</taxon>
        <taxon>Glomeraceae</taxon>
        <taxon>Rhizophagus</taxon>
    </lineage>
</organism>
<feature type="non-terminal residue" evidence="1">
    <location>
        <position position="1"/>
    </location>
</feature>
<reference evidence="1 2" key="1">
    <citation type="submission" date="2015-10" db="EMBL/GenBank/DDBJ databases">
        <title>Genome analyses suggest a sexual origin of heterokaryosis in a supposedly ancient asexual fungus.</title>
        <authorList>
            <person name="Ropars J."/>
            <person name="Sedzielewska K."/>
            <person name="Noel J."/>
            <person name="Charron P."/>
            <person name="Farinelli L."/>
            <person name="Marton T."/>
            <person name="Kruger M."/>
            <person name="Pelin A."/>
            <person name="Brachmann A."/>
            <person name="Corradi N."/>
        </authorList>
    </citation>
    <scope>NUCLEOTIDE SEQUENCE [LARGE SCALE GENOMIC DNA]</scope>
    <source>
        <strain evidence="1 2">A4</strain>
    </source>
</reference>
<sequence length="257" mass="28819">ELGYFATKVRSNGKTWSPAYSVNDEIDVSSRKDLAIDDKKKDQKIISREEQKFVQEIDLETRKNDCPTVDGTTSSLEHLVDLYRKATGAEIFANEAIQMKTLHMVNQLSETNHETVHKKTQDATKIYELFKSKGLEENGNIIAYGTNSNLNCADDSTQRIADHLFVEPVSELSDKRDTLVIEPTAKDTSLPQVLSHGSAAILRNKESIISMCTRRHCENFCDCPGFAHEVKGIPSECSANSPEYLNYGPLDYEPCHS</sequence>
<dbReference type="VEuPathDB" id="FungiDB:FUN_003525"/>
<dbReference type="EMBL" id="LLXI01004299">
    <property type="protein sequence ID" value="PKY60474.1"/>
    <property type="molecule type" value="Genomic_DNA"/>
</dbReference>